<keyword evidence="4" id="KW-0472">Membrane</keyword>
<evidence type="ECO:0000256" key="3">
    <source>
        <dbReference type="ARBA" id="ARBA00022989"/>
    </source>
</evidence>
<dbReference type="GO" id="GO:0098703">
    <property type="term" value="P:calcium ion import across plasma membrane"/>
    <property type="evidence" value="ECO:0007669"/>
    <property type="project" value="TreeGrafter"/>
</dbReference>
<evidence type="ECO:0000256" key="5">
    <source>
        <dbReference type="ARBA" id="ARBA00023180"/>
    </source>
</evidence>
<evidence type="ECO:0000256" key="6">
    <source>
        <dbReference type="ARBA" id="ARBA00029445"/>
    </source>
</evidence>
<protein>
    <submittedName>
        <fullName evidence="8">Transmembrane protein FAM155A</fullName>
    </submittedName>
</protein>
<feature type="compositionally biased region" description="Basic and acidic residues" evidence="7">
    <location>
        <begin position="494"/>
        <end position="506"/>
    </location>
</feature>
<sequence length="514" mass="58621">MLARIYSPRRIISAILSIELCLSVFTSPTREQSPLRHQPGDFSLVEAYASNNNINSNNNNNKRSLFVQQLDQTTKAEAAAEASHQHHYHSSLFYSSSSASSQIGHDQDHHGLELRGDLGGGGGGVSSASLYDEQDQDNGISRPIAGNHHHEHRNHFDDSLETSDSYPSKSYGPGGGGYDDDRLEDSIAPLDDRILLTRKFIQLTCHQNRGIQRKEQLNNTYLTYCYRYKLENLFSYEIQDLIMHADSHICERILDEFIQLDETINMFDSLFIKLLSRYNCHNGYSVKWNCDDCKKAYKDWLCATHLPFYMRTERIKPCISFCERVEQRCPYLHPITREQYGGQPVFICRDPNIPFVPEITPDIPYSEPGRCYDLCHLSDNLTELITDSLSKYDYDKCPDRNSIAGGVQSDSLDRVNDSKLPGFSAQDDYTDISSPDESDDDLGPDVENRTRPATKVLLGTSADRKRVMHVHNKKLDELREVLANYKNQAKTHRYHAEHSSIEHTKSQSELNHSS</sequence>
<reference evidence="8" key="1">
    <citation type="submission" date="2018-10" db="EMBL/GenBank/DDBJ databases">
        <title>Transcriptome assembly of Aceria tosichella (Wheat curl mite) Type 2.</title>
        <authorList>
            <person name="Scully E.D."/>
            <person name="Geib S.M."/>
            <person name="Palmer N.A."/>
            <person name="Gupta A.K."/>
            <person name="Sarath G."/>
            <person name="Tatineni S."/>
        </authorList>
    </citation>
    <scope>NUCLEOTIDE SEQUENCE</scope>
    <source>
        <strain evidence="8">LincolnNE</strain>
    </source>
</reference>
<evidence type="ECO:0000256" key="7">
    <source>
        <dbReference type="SAM" id="MobiDB-lite"/>
    </source>
</evidence>
<comment type="subcellular location">
    <subcellularLocation>
        <location evidence="1">Membrane</location>
        <topology evidence="1">Multi-pass membrane protein</topology>
    </subcellularLocation>
</comment>
<keyword evidence="2 8" id="KW-0812">Transmembrane</keyword>
<evidence type="ECO:0000256" key="1">
    <source>
        <dbReference type="ARBA" id="ARBA00004141"/>
    </source>
</evidence>
<name>A0A6G1SIK3_9ACAR</name>
<organism evidence="8">
    <name type="scientific">Aceria tosichella</name>
    <name type="common">wheat curl mite</name>
    <dbReference type="NCBI Taxonomy" id="561515"/>
    <lineage>
        <taxon>Eukaryota</taxon>
        <taxon>Metazoa</taxon>
        <taxon>Ecdysozoa</taxon>
        <taxon>Arthropoda</taxon>
        <taxon>Chelicerata</taxon>
        <taxon>Arachnida</taxon>
        <taxon>Acari</taxon>
        <taxon>Acariformes</taxon>
        <taxon>Trombidiformes</taxon>
        <taxon>Prostigmata</taxon>
        <taxon>Eupodina</taxon>
        <taxon>Eriophyoidea</taxon>
        <taxon>Eriophyidae</taxon>
        <taxon>Eriophyinae</taxon>
        <taxon>Aceriini</taxon>
        <taxon>Aceria</taxon>
    </lineage>
</organism>
<keyword evidence="3" id="KW-1133">Transmembrane helix</keyword>
<keyword evidence="5" id="KW-0325">Glycoprotein</keyword>
<feature type="region of interest" description="Disordered" evidence="7">
    <location>
        <begin position="405"/>
        <end position="453"/>
    </location>
</feature>
<dbReference type="AlphaFoldDB" id="A0A6G1SIK3"/>
<dbReference type="GO" id="GO:0015275">
    <property type="term" value="F:stretch-activated, monoatomic cation-selective, calcium channel activity"/>
    <property type="evidence" value="ECO:0007669"/>
    <property type="project" value="TreeGrafter"/>
</dbReference>
<dbReference type="GO" id="GO:0005886">
    <property type="term" value="C:plasma membrane"/>
    <property type="evidence" value="ECO:0007669"/>
    <property type="project" value="TreeGrafter"/>
</dbReference>
<dbReference type="PANTHER" id="PTHR15819">
    <property type="entry name" value="TRANSMEMBRANE PROTEIN FAM155"/>
    <property type="match status" value="1"/>
</dbReference>
<evidence type="ECO:0000313" key="8">
    <source>
        <dbReference type="EMBL" id="MDE50344.1"/>
    </source>
</evidence>
<proteinExistence type="inferred from homology"/>
<comment type="similarity">
    <text evidence="6">Belongs to the NALF family.</text>
</comment>
<dbReference type="InterPro" id="IPR055288">
    <property type="entry name" value="NALCN_aux_factor_1/2"/>
</dbReference>
<evidence type="ECO:0000256" key="4">
    <source>
        <dbReference type="ARBA" id="ARBA00023136"/>
    </source>
</evidence>
<feature type="compositionally biased region" description="Acidic residues" evidence="7">
    <location>
        <begin position="428"/>
        <end position="444"/>
    </location>
</feature>
<feature type="compositionally biased region" description="Basic and acidic residues" evidence="7">
    <location>
        <begin position="105"/>
        <end position="116"/>
    </location>
</feature>
<dbReference type="PANTHER" id="PTHR15819:SF11">
    <property type="entry name" value="MID1, ISOFORM A"/>
    <property type="match status" value="1"/>
</dbReference>
<dbReference type="EMBL" id="GGYP01005573">
    <property type="protein sequence ID" value="MDE50344.1"/>
    <property type="molecule type" value="Transcribed_RNA"/>
</dbReference>
<feature type="region of interest" description="Disordered" evidence="7">
    <location>
        <begin position="98"/>
        <end position="183"/>
    </location>
</feature>
<accession>A0A6G1SIK3</accession>
<evidence type="ECO:0000256" key="2">
    <source>
        <dbReference type="ARBA" id="ARBA00022692"/>
    </source>
</evidence>
<feature type="region of interest" description="Disordered" evidence="7">
    <location>
        <begin position="491"/>
        <end position="514"/>
    </location>
</feature>
<gene>
    <name evidence="8" type="primary">FAM155A</name>
    <name evidence="8" type="ORF">g.1946</name>
</gene>